<reference evidence="1 2" key="1">
    <citation type="submission" date="2022-12" db="EMBL/GenBank/DDBJ databases">
        <title>Chromosome-level genome of Tegillarca granosa.</title>
        <authorList>
            <person name="Kim J."/>
        </authorList>
    </citation>
    <scope>NUCLEOTIDE SEQUENCE [LARGE SCALE GENOMIC DNA]</scope>
    <source>
        <strain evidence="1">Teg-2019</strain>
        <tissue evidence="1">Adductor muscle</tissue>
    </source>
</reference>
<name>A0ABQ9FQK2_TEGGR</name>
<evidence type="ECO:0000313" key="1">
    <source>
        <dbReference type="EMBL" id="KAJ8318917.1"/>
    </source>
</evidence>
<proteinExistence type="predicted"/>
<sequence length="63" mass="7651">MVPVVLCLTIYFSEFAKICDKGKFYCYTMFHLYENTEFNQMLHQKDLCSVWTKFYCIIREGEM</sequence>
<dbReference type="EMBL" id="JARBDR010000214">
    <property type="protein sequence ID" value="KAJ8318917.1"/>
    <property type="molecule type" value="Genomic_DNA"/>
</dbReference>
<organism evidence="1 2">
    <name type="scientific">Tegillarca granosa</name>
    <name type="common">Malaysian cockle</name>
    <name type="synonym">Anadara granosa</name>
    <dbReference type="NCBI Taxonomy" id="220873"/>
    <lineage>
        <taxon>Eukaryota</taxon>
        <taxon>Metazoa</taxon>
        <taxon>Spiralia</taxon>
        <taxon>Lophotrochozoa</taxon>
        <taxon>Mollusca</taxon>
        <taxon>Bivalvia</taxon>
        <taxon>Autobranchia</taxon>
        <taxon>Pteriomorphia</taxon>
        <taxon>Arcoida</taxon>
        <taxon>Arcoidea</taxon>
        <taxon>Arcidae</taxon>
        <taxon>Tegillarca</taxon>
    </lineage>
</organism>
<gene>
    <name evidence="1" type="ORF">KUTeg_004008</name>
</gene>
<protein>
    <submittedName>
        <fullName evidence="1">Uncharacterized protein</fullName>
    </submittedName>
</protein>
<comment type="caution">
    <text evidence="1">The sequence shown here is derived from an EMBL/GenBank/DDBJ whole genome shotgun (WGS) entry which is preliminary data.</text>
</comment>
<accession>A0ABQ9FQK2</accession>
<dbReference type="Proteomes" id="UP001217089">
    <property type="component" value="Unassembled WGS sequence"/>
</dbReference>
<keyword evidence="2" id="KW-1185">Reference proteome</keyword>
<evidence type="ECO:0000313" key="2">
    <source>
        <dbReference type="Proteomes" id="UP001217089"/>
    </source>
</evidence>